<dbReference type="AlphaFoldDB" id="A0A7G3B641"/>
<keyword evidence="1" id="KW-0812">Transmembrane</keyword>
<evidence type="ECO:0000256" key="1">
    <source>
        <dbReference type="SAM" id="Phobius"/>
    </source>
</evidence>
<organism evidence="2">
    <name type="scientific">Lutzomyia longipalpis</name>
    <name type="common">Sand fly</name>
    <dbReference type="NCBI Taxonomy" id="7200"/>
    <lineage>
        <taxon>Eukaryota</taxon>
        <taxon>Metazoa</taxon>
        <taxon>Ecdysozoa</taxon>
        <taxon>Arthropoda</taxon>
        <taxon>Hexapoda</taxon>
        <taxon>Insecta</taxon>
        <taxon>Pterygota</taxon>
        <taxon>Neoptera</taxon>
        <taxon>Endopterygota</taxon>
        <taxon>Diptera</taxon>
        <taxon>Nematocera</taxon>
        <taxon>Psychodoidea</taxon>
        <taxon>Psychodidae</taxon>
        <taxon>Lutzomyia</taxon>
        <taxon>Lutzomyia</taxon>
    </lineage>
</organism>
<feature type="transmembrane region" description="Helical" evidence="1">
    <location>
        <begin position="45"/>
        <end position="63"/>
    </location>
</feature>
<keyword evidence="1" id="KW-1133">Transmembrane helix</keyword>
<dbReference type="EMBL" id="GITU01011085">
    <property type="protein sequence ID" value="MBC1179788.1"/>
    <property type="molecule type" value="Transcribed_RNA"/>
</dbReference>
<name>A0A7G3B641_LUTLO</name>
<reference evidence="2" key="1">
    <citation type="journal article" date="2020" name="BMC">
        <title>Leishmania infection induces a limited differential gene expression in the sand fly midgut.</title>
        <authorList>
            <person name="Coutinho-Abreu I.V."/>
            <person name="Serafim T.D."/>
            <person name="Meneses C."/>
            <person name="Kamhawi S."/>
            <person name="Oliveira F."/>
            <person name="Valenzuela J.G."/>
        </authorList>
    </citation>
    <scope>NUCLEOTIDE SEQUENCE</scope>
    <source>
        <strain evidence="2">Jacobina</strain>
        <tissue evidence="2">Midgut</tissue>
    </source>
</reference>
<accession>A0A7G3B641</accession>
<keyword evidence="1" id="KW-0472">Membrane</keyword>
<protein>
    <submittedName>
        <fullName evidence="2">Uncharacterized protein</fullName>
    </submittedName>
</protein>
<evidence type="ECO:0000313" key="2">
    <source>
        <dbReference type="EMBL" id="MBC1179788.1"/>
    </source>
</evidence>
<sequence length="70" mass="7991">MAVLLWSLNVSQGIHIVHCMLPDFNIFILVDVLNPQIKQPFDTQLANPFHGVLLIILIGPWFLCSFLDFL</sequence>
<proteinExistence type="predicted"/>